<dbReference type="EMBL" id="KV926779">
    <property type="protein sequence ID" value="PIO36227.1"/>
    <property type="molecule type" value="Genomic_DNA"/>
</dbReference>
<evidence type="ECO:0000256" key="10">
    <source>
        <dbReference type="ARBA" id="ARBA00023015"/>
    </source>
</evidence>
<evidence type="ECO:0000313" key="17">
    <source>
        <dbReference type="EMBL" id="PIO36227.1"/>
    </source>
</evidence>
<evidence type="ECO:0000256" key="2">
    <source>
        <dbReference type="ARBA" id="ARBA00004123"/>
    </source>
</evidence>
<keyword evidence="10" id="KW-0805">Transcription regulation</keyword>
<comment type="subcellular location">
    <subcellularLocation>
        <location evidence="2">Nucleus</location>
    </subcellularLocation>
</comment>
<evidence type="ECO:0000256" key="4">
    <source>
        <dbReference type="ARBA" id="ARBA00022499"/>
    </source>
</evidence>
<dbReference type="GO" id="GO:0000978">
    <property type="term" value="F:RNA polymerase II cis-regulatory region sequence-specific DNA binding"/>
    <property type="evidence" value="ECO:0007669"/>
    <property type="project" value="TreeGrafter"/>
</dbReference>
<evidence type="ECO:0000256" key="5">
    <source>
        <dbReference type="ARBA" id="ARBA00022723"/>
    </source>
</evidence>
<dbReference type="FunFam" id="3.30.160.60:FF:000247">
    <property type="entry name" value="Zinc finger protein 236"/>
    <property type="match status" value="1"/>
</dbReference>
<dbReference type="Pfam" id="PF00096">
    <property type="entry name" value="zf-C2H2"/>
    <property type="match status" value="3"/>
</dbReference>
<keyword evidence="12" id="KW-0804">Transcription</keyword>
<evidence type="ECO:0000256" key="3">
    <source>
        <dbReference type="ARBA" id="ARBA00006991"/>
    </source>
</evidence>
<dbReference type="InterPro" id="IPR036236">
    <property type="entry name" value="Znf_C2H2_sf"/>
</dbReference>
<evidence type="ECO:0000256" key="15">
    <source>
        <dbReference type="SAM" id="MobiDB-lite"/>
    </source>
</evidence>
<dbReference type="Proteomes" id="UP000228934">
    <property type="component" value="Unassembled WGS sequence"/>
</dbReference>
<comment type="function">
    <text evidence="1">May be involved in transcriptional regulation.</text>
</comment>
<dbReference type="Gene3D" id="3.30.160.60">
    <property type="entry name" value="Classic Zinc Finger"/>
    <property type="match status" value="3"/>
</dbReference>
<accession>A0A2G9S7Z9</accession>
<evidence type="ECO:0000313" key="18">
    <source>
        <dbReference type="Proteomes" id="UP000228934"/>
    </source>
</evidence>
<dbReference type="PROSITE" id="PS50157">
    <property type="entry name" value="ZINC_FINGER_C2H2_2"/>
    <property type="match status" value="3"/>
</dbReference>
<gene>
    <name evidence="17" type="ORF">AB205_0071550</name>
</gene>
<dbReference type="PROSITE" id="PS00028">
    <property type="entry name" value="ZINC_FINGER_C2H2_1"/>
    <property type="match status" value="3"/>
</dbReference>
<dbReference type="OrthoDB" id="8117402at2759"/>
<dbReference type="PANTHER" id="PTHR23226">
    <property type="entry name" value="ZINC FINGER AND SCAN DOMAIN-CONTAINING"/>
    <property type="match status" value="1"/>
</dbReference>
<dbReference type="SUPFAM" id="SSF57667">
    <property type="entry name" value="beta-beta-alpha zinc fingers"/>
    <property type="match status" value="2"/>
</dbReference>
<dbReference type="FunFam" id="3.30.160.60:FF:002343">
    <property type="entry name" value="Zinc finger protein 33A"/>
    <property type="match status" value="1"/>
</dbReference>
<dbReference type="SMART" id="SM00355">
    <property type="entry name" value="ZnF_C2H2"/>
    <property type="match status" value="3"/>
</dbReference>
<comment type="similarity">
    <text evidence="3">Belongs to the krueppel C2H2-type zinc-finger protein family.</text>
</comment>
<keyword evidence="8" id="KW-0862">Zinc</keyword>
<dbReference type="PANTHER" id="PTHR23226:SF416">
    <property type="entry name" value="FI01424P"/>
    <property type="match status" value="1"/>
</dbReference>
<feature type="compositionally biased region" description="Polar residues" evidence="15">
    <location>
        <begin position="1"/>
        <end position="16"/>
    </location>
</feature>
<keyword evidence="11" id="KW-0238">DNA-binding</keyword>
<dbReference type="AlphaFoldDB" id="A0A2G9S7Z9"/>
<evidence type="ECO:0000256" key="7">
    <source>
        <dbReference type="ARBA" id="ARBA00022771"/>
    </source>
</evidence>
<dbReference type="GO" id="GO:0000981">
    <property type="term" value="F:DNA-binding transcription factor activity, RNA polymerase II-specific"/>
    <property type="evidence" value="ECO:0007669"/>
    <property type="project" value="TreeGrafter"/>
</dbReference>
<keyword evidence="4" id="KW-1017">Isopeptide bond</keyword>
<evidence type="ECO:0000259" key="16">
    <source>
        <dbReference type="PROSITE" id="PS50157"/>
    </source>
</evidence>
<keyword evidence="5" id="KW-0479">Metal-binding</keyword>
<evidence type="ECO:0000256" key="9">
    <source>
        <dbReference type="ARBA" id="ARBA00022843"/>
    </source>
</evidence>
<dbReference type="GO" id="GO:0005634">
    <property type="term" value="C:nucleus"/>
    <property type="evidence" value="ECO:0007669"/>
    <property type="project" value="UniProtKB-SubCell"/>
</dbReference>
<evidence type="ECO:0000256" key="1">
    <source>
        <dbReference type="ARBA" id="ARBA00003767"/>
    </source>
</evidence>
<evidence type="ECO:0000256" key="12">
    <source>
        <dbReference type="ARBA" id="ARBA00023163"/>
    </source>
</evidence>
<keyword evidence="18" id="KW-1185">Reference proteome</keyword>
<feature type="domain" description="C2H2-type" evidence="16">
    <location>
        <begin position="222"/>
        <end position="249"/>
    </location>
</feature>
<sequence length="277" mass="31569">MDNQPALTSLDGSSCRNPPERCSRPLYSRESTQEHQEITQEDQSESPIKVEVKEEGPYVMGDDLFKKEEICPDFSNNTNKDDNVIGVKVEVKLEREEPYVRGKKPCGEEIPLAISIDEQYRWCNRKKCTKISPDDVIEDENIRSDYSEENLITSNLCLIAYRTDPSSDPSTHGESLPNRLPTNTAIIHTGDRPYSCSECGKGFTQRSNLIRHERVHTGVQPYSCAECGRRFTQKIDVVRHEKVHKRVCPYLCSECGQSFIHRGTLISHQLTHVGQKL</sequence>
<dbReference type="GO" id="GO:0008270">
    <property type="term" value="F:zinc ion binding"/>
    <property type="evidence" value="ECO:0007669"/>
    <property type="project" value="UniProtKB-KW"/>
</dbReference>
<organism evidence="17 18">
    <name type="scientific">Aquarana catesbeiana</name>
    <name type="common">American bullfrog</name>
    <name type="synonym">Rana catesbeiana</name>
    <dbReference type="NCBI Taxonomy" id="8400"/>
    <lineage>
        <taxon>Eukaryota</taxon>
        <taxon>Metazoa</taxon>
        <taxon>Chordata</taxon>
        <taxon>Craniata</taxon>
        <taxon>Vertebrata</taxon>
        <taxon>Euteleostomi</taxon>
        <taxon>Amphibia</taxon>
        <taxon>Batrachia</taxon>
        <taxon>Anura</taxon>
        <taxon>Neobatrachia</taxon>
        <taxon>Ranoidea</taxon>
        <taxon>Ranidae</taxon>
        <taxon>Aquarana</taxon>
    </lineage>
</organism>
<evidence type="ECO:0000256" key="8">
    <source>
        <dbReference type="ARBA" id="ARBA00022833"/>
    </source>
</evidence>
<keyword evidence="7 14" id="KW-0863">Zinc-finger</keyword>
<name>A0A2G9S7Z9_AQUCT</name>
<dbReference type="FunFam" id="3.30.160.60:FF:000663">
    <property type="entry name" value="Zinc finger protein 45"/>
    <property type="match status" value="1"/>
</dbReference>
<feature type="domain" description="C2H2-type" evidence="16">
    <location>
        <begin position="194"/>
        <end position="221"/>
    </location>
</feature>
<evidence type="ECO:0000256" key="13">
    <source>
        <dbReference type="ARBA" id="ARBA00023242"/>
    </source>
</evidence>
<keyword evidence="6" id="KW-0677">Repeat</keyword>
<keyword evidence="9" id="KW-0832">Ubl conjugation</keyword>
<protein>
    <recommendedName>
        <fullName evidence="16">C2H2-type domain-containing protein</fullName>
    </recommendedName>
</protein>
<evidence type="ECO:0000256" key="11">
    <source>
        <dbReference type="ARBA" id="ARBA00023125"/>
    </source>
</evidence>
<dbReference type="InterPro" id="IPR013087">
    <property type="entry name" value="Znf_C2H2_type"/>
</dbReference>
<evidence type="ECO:0000256" key="6">
    <source>
        <dbReference type="ARBA" id="ARBA00022737"/>
    </source>
</evidence>
<reference evidence="18" key="1">
    <citation type="journal article" date="2017" name="Nat. Commun.">
        <title>The North American bullfrog draft genome provides insight into hormonal regulation of long noncoding RNA.</title>
        <authorList>
            <person name="Hammond S.A."/>
            <person name="Warren R.L."/>
            <person name="Vandervalk B.P."/>
            <person name="Kucuk E."/>
            <person name="Khan H."/>
            <person name="Gibb E.A."/>
            <person name="Pandoh P."/>
            <person name="Kirk H."/>
            <person name="Zhao Y."/>
            <person name="Jones M."/>
            <person name="Mungall A.J."/>
            <person name="Coope R."/>
            <person name="Pleasance S."/>
            <person name="Moore R.A."/>
            <person name="Holt R.A."/>
            <person name="Round J.M."/>
            <person name="Ohora S."/>
            <person name="Walle B.V."/>
            <person name="Veldhoen N."/>
            <person name="Helbing C.C."/>
            <person name="Birol I."/>
        </authorList>
    </citation>
    <scope>NUCLEOTIDE SEQUENCE [LARGE SCALE GENOMIC DNA]</scope>
</reference>
<proteinExistence type="inferred from homology"/>
<feature type="domain" description="C2H2-type" evidence="16">
    <location>
        <begin position="250"/>
        <end position="277"/>
    </location>
</feature>
<feature type="region of interest" description="Disordered" evidence="15">
    <location>
        <begin position="1"/>
        <end position="50"/>
    </location>
</feature>
<evidence type="ECO:0000256" key="14">
    <source>
        <dbReference type="PROSITE-ProRule" id="PRU00042"/>
    </source>
</evidence>
<keyword evidence="13" id="KW-0539">Nucleus</keyword>